<evidence type="ECO:0000313" key="4">
    <source>
        <dbReference type="Proteomes" id="UP000564644"/>
    </source>
</evidence>
<dbReference type="SUPFAM" id="SSF46785">
    <property type="entry name" value="Winged helix' DNA-binding domain"/>
    <property type="match status" value="1"/>
</dbReference>
<sequence>MDQEAFFRKLVDFTAAVHQVKHELTKDLPLGSVTPVQYGILEYIAVHQPVTLSEISDCQHMSMPNTSRELKKLTEKNLCEKSIAAEDQRKQYIRLSPEGQRMMDDIFRRIHSRFEERIRTVPEEGLKAIDRAMDVLRAQLFDTSYAKK</sequence>
<organism evidence="3 4">
    <name type="scientific">Cohnella zeiphila</name>
    <dbReference type="NCBI Taxonomy" id="2761120"/>
    <lineage>
        <taxon>Bacteria</taxon>
        <taxon>Bacillati</taxon>
        <taxon>Bacillota</taxon>
        <taxon>Bacilli</taxon>
        <taxon>Bacillales</taxon>
        <taxon>Paenibacillaceae</taxon>
        <taxon>Cohnella</taxon>
    </lineage>
</organism>
<dbReference type="RefSeq" id="WP_185130866.1">
    <property type="nucleotide sequence ID" value="NZ_JACJVO010000024.1"/>
</dbReference>
<dbReference type="PROSITE" id="PS50995">
    <property type="entry name" value="HTH_MARR_2"/>
    <property type="match status" value="1"/>
</dbReference>
<dbReference type="InterPro" id="IPR036390">
    <property type="entry name" value="WH_DNA-bd_sf"/>
</dbReference>
<dbReference type="GO" id="GO:0003677">
    <property type="term" value="F:DNA binding"/>
    <property type="evidence" value="ECO:0007669"/>
    <property type="project" value="UniProtKB-KW"/>
</dbReference>
<dbReference type="SMART" id="SM00347">
    <property type="entry name" value="HTH_MARR"/>
    <property type="match status" value="1"/>
</dbReference>
<proteinExistence type="predicted"/>
<dbReference type="Proteomes" id="UP000564644">
    <property type="component" value="Unassembled WGS sequence"/>
</dbReference>
<dbReference type="InterPro" id="IPR000835">
    <property type="entry name" value="HTH_MarR-typ"/>
</dbReference>
<dbReference type="GO" id="GO:0006950">
    <property type="term" value="P:response to stress"/>
    <property type="evidence" value="ECO:0007669"/>
    <property type="project" value="TreeGrafter"/>
</dbReference>
<comment type="caution">
    <text evidence="3">The sequence shown here is derived from an EMBL/GenBank/DDBJ whole genome shotgun (WGS) entry which is preliminary data.</text>
</comment>
<name>A0A7X0VYR8_9BACL</name>
<evidence type="ECO:0000259" key="2">
    <source>
        <dbReference type="PROSITE" id="PS50995"/>
    </source>
</evidence>
<dbReference type="InterPro" id="IPR036388">
    <property type="entry name" value="WH-like_DNA-bd_sf"/>
</dbReference>
<dbReference type="PANTHER" id="PTHR33164">
    <property type="entry name" value="TRANSCRIPTIONAL REGULATOR, MARR FAMILY"/>
    <property type="match status" value="1"/>
</dbReference>
<protein>
    <submittedName>
        <fullName evidence="3">MarR family transcriptional regulator</fullName>
    </submittedName>
</protein>
<evidence type="ECO:0000256" key="1">
    <source>
        <dbReference type="ARBA" id="ARBA00023125"/>
    </source>
</evidence>
<gene>
    <name evidence="3" type="ORF">H7C18_20080</name>
</gene>
<dbReference type="AlphaFoldDB" id="A0A7X0VYR8"/>
<dbReference type="Pfam" id="PF12802">
    <property type="entry name" value="MarR_2"/>
    <property type="match status" value="1"/>
</dbReference>
<evidence type="ECO:0000313" key="3">
    <source>
        <dbReference type="EMBL" id="MBB6733223.1"/>
    </source>
</evidence>
<dbReference type="Gene3D" id="1.10.10.10">
    <property type="entry name" value="Winged helix-like DNA-binding domain superfamily/Winged helix DNA-binding domain"/>
    <property type="match status" value="1"/>
</dbReference>
<dbReference type="PANTHER" id="PTHR33164:SF43">
    <property type="entry name" value="HTH-TYPE TRANSCRIPTIONAL REPRESSOR YETL"/>
    <property type="match status" value="1"/>
</dbReference>
<feature type="domain" description="HTH marR-type" evidence="2">
    <location>
        <begin position="3"/>
        <end position="138"/>
    </location>
</feature>
<reference evidence="3 4" key="1">
    <citation type="submission" date="2020-08" db="EMBL/GenBank/DDBJ databases">
        <title>Cohnella phylogeny.</title>
        <authorList>
            <person name="Dunlap C."/>
        </authorList>
    </citation>
    <scope>NUCLEOTIDE SEQUENCE [LARGE SCALE GENOMIC DNA]</scope>
    <source>
        <strain evidence="3 4">CBP 2801</strain>
    </source>
</reference>
<keyword evidence="4" id="KW-1185">Reference proteome</keyword>
<dbReference type="InterPro" id="IPR039422">
    <property type="entry name" value="MarR/SlyA-like"/>
</dbReference>
<dbReference type="GO" id="GO:0003700">
    <property type="term" value="F:DNA-binding transcription factor activity"/>
    <property type="evidence" value="ECO:0007669"/>
    <property type="project" value="InterPro"/>
</dbReference>
<accession>A0A7X0VYR8</accession>
<dbReference type="EMBL" id="JACJVO010000024">
    <property type="protein sequence ID" value="MBB6733223.1"/>
    <property type="molecule type" value="Genomic_DNA"/>
</dbReference>
<keyword evidence="1" id="KW-0238">DNA-binding</keyword>